<keyword evidence="2" id="KW-1185">Reference proteome</keyword>
<evidence type="ECO:0000313" key="1">
    <source>
        <dbReference type="EMBL" id="WAQ98727.1"/>
    </source>
</evidence>
<accession>A0ABY7DM12</accession>
<dbReference type="EMBL" id="CP111014">
    <property type="protein sequence ID" value="WAQ98727.1"/>
    <property type="molecule type" value="Genomic_DNA"/>
</dbReference>
<evidence type="ECO:0000313" key="2">
    <source>
        <dbReference type="Proteomes" id="UP001164746"/>
    </source>
</evidence>
<sequence>MNSGDDEAARHSKLMTDELVKSLGKKRQHDLAVLDFSKAFDRVPHKRLLSKLHHYGIKGQTLN</sequence>
<proteinExistence type="predicted"/>
<evidence type="ECO:0008006" key="3">
    <source>
        <dbReference type="Google" id="ProtNLM"/>
    </source>
</evidence>
<reference evidence="1" key="1">
    <citation type="submission" date="2022-11" db="EMBL/GenBank/DDBJ databases">
        <title>Centuries of genome instability and evolution in soft-shell clam transmissible cancer (bioRxiv).</title>
        <authorList>
            <person name="Hart S.F.M."/>
            <person name="Yonemitsu M.A."/>
            <person name="Giersch R.M."/>
            <person name="Beal B.F."/>
            <person name="Arriagada G."/>
            <person name="Davis B.W."/>
            <person name="Ostrander E.A."/>
            <person name="Goff S.P."/>
            <person name="Metzger M.J."/>
        </authorList>
    </citation>
    <scope>NUCLEOTIDE SEQUENCE</scope>
    <source>
        <strain evidence="1">MELC-2E11</strain>
        <tissue evidence="1">Siphon/mantle</tissue>
    </source>
</reference>
<protein>
    <recommendedName>
        <fullName evidence="3">Reverse transcriptase</fullName>
    </recommendedName>
</protein>
<name>A0ABY7DM12_MYAAR</name>
<gene>
    <name evidence="1" type="ORF">MAR_023100</name>
</gene>
<organism evidence="1 2">
    <name type="scientific">Mya arenaria</name>
    <name type="common">Soft-shell clam</name>
    <dbReference type="NCBI Taxonomy" id="6604"/>
    <lineage>
        <taxon>Eukaryota</taxon>
        <taxon>Metazoa</taxon>
        <taxon>Spiralia</taxon>
        <taxon>Lophotrochozoa</taxon>
        <taxon>Mollusca</taxon>
        <taxon>Bivalvia</taxon>
        <taxon>Autobranchia</taxon>
        <taxon>Heteroconchia</taxon>
        <taxon>Euheterodonta</taxon>
        <taxon>Imparidentia</taxon>
        <taxon>Neoheterodontei</taxon>
        <taxon>Myida</taxon>
        <taxon>Myoidea</taxon>
        <taxon>Myidae</taxon>
        <taxon>Mya</taxon>
    </lineage>
</organism>
<dbReference type="Proteomes" id="UP001164746">
    <property type="component" value="Chromosome 3"/>
</dbReference>